<evidence type="ECO:0000313" key="6">
    <source>
        <dbReference type="EMBL" id="ORY64440.1"/>
    </source>
</evidence>
<dbReference type="PROSITE" id="PS00498">
    <property type="entry name" value="TYROSINASE_2"/>
    <property type="match status" value="1"/>
</dbReference>
<dbReference type="Gene3D" id="1.10.1280.10">
    <property type="entry name" value="Di-copper center containing domain from catechol oxidase"/>
    <property type="match status" value="1"/>
</dbReference>
<gene>
    <name evidence="6" type="ORF">BCR38DRAFT_343695</name>
</gene>
<dbReference type="AlphaFoldDB" id="A0A1Y2DYQ2"/>
<feature type="chain" id="PRO_5012598578" description="Tyrosinase copper-binding domain-containing protein" evidence="3">
    <location>
        <begin position="21"/>
        <end position="355"/>
    </location>
</feature>
<feature type="signal peptide" evidence="3">
    <location>
        <begin position="1"/>
        <end position="20"/>
    </location>
</feature>
<dbReference type="InterPro" id="IPR002227">
    <property type="entry name" value="Tyrosinase_Cu-bd"/>
</dbReference>
<evidence type="ECO:0000259" key="5">
    <source>
        <dbReference type="PROSITE" id="PS00498"/>
    </source>
</evidence>
<evidence type="ECO:0000259" key="4">
    <source>
        <dbReference type="PROSITE" id="PS00497"/>
    </source>
</evidence>
<dbReference type="STRING" id="1141098.A0A1Y2DYQ2"/>
<dbReference type="GO" id="GO:0016491">
    <property type="term" value="F:oxidoreductase activity"/>
    <property type="evidence" value="ECO:0007669"/>
    <property type="project" value="UniProtKB-KW"/>
</dbReference>
<keyword evidence="3" id="KW-0732">Signal</keyword>
<dbReference type="GeneID" id="63772267"/>
<dbReference type="RefSeq" id="XP_040715854.1">
    <property type="nucleotide sequence ID" value="XM_040856055.1"/>
</dbReference>
<dbReference type="PANTHER" id="PTHR11474">
    <property type="entry name" value="TYROSINASE FAMILY MEMBER"/>
    <property type="match status" value="1"/>
</dbReference>
<evidence type="ECO:0000256" key="3">
    <source>
        <dbReference type="SAM" id="SignalP"/>
    </source>
</evidence>
<dbReference type="InterPro" id="IPR008922">
    <property type="entry name" value="Di-copper_centre_dom_sf"/>
</dbReference>
<keyword evidence="7" id="KW-1185">Reference proteome</keyword>
<name>A0A1Y2DYQ2_9PEZI</name>
<keyword evidence="2" id="KW-0560">Oxidoreductase</keyword>
<dbReference type="SUPFAM" id="SSF48056">
    <property type="entry name" value="Di-copper centre-containing domain"/>
    <property type="match status" value="1"/>
</dbReference>
<evidence type="ECO:0000256" key="1">
    <source>
        <dbReference type="ARBA" id="ARBA00022723"/>
    </source>
</evidence>
<evidence type="ECO:0000313" key="7">
    <source>
        <dbReference type="Proteomes" id="UP000193689"/>
    </source>
</evidence>
<dbReference type="PROSITE" id="PS00497">
    <property type="entry name" value="TYROSINASE_1"/>
    <property type="match status" value="1"/>
</dbReference>
<dbReference type="Proteomes" id="UP000193689">
    <property type="component" value="Unassembled WGS sequence"/>
</dbReference>
<feature type="domain" description="Tyrosinase copper-binding" evidence="5">
    <location>
        <begin position="275"/>
        <end position="286"/>
    </location>
</feature>
<reference evidence="6 7" key="1">
    <citation type="submission" date="2016-07" db="EMBL/GenBank/DDBJ databases">
        <title>Pervasive Adenine N6-methylation of Active Genes in Fungi.</title>
        <authorList>
            <consortium name="DOE Joint Genome Institute"/>
            <person name="Mondo S.J."/>
            <person name="Dannebaum R.O."/>
            <person name="Kuo R.C."/>
            <person name="Labutti K."/>
            <person name="Haridas S."/>
            <person name="Kuo A."/>
            <person name="Salamov A."/>
            <person name="Ahrendt S.R."/>
            <person name="Lipzen A."/>
            <person name="Sullivan W."/>
            <person name="Andreopoulos W.B."/>
            <person name="Clum A."/>
            <person name="Lindquist E."/>
            <person name="Daum C."/>
            <person name="Ramamoorthy G.K."/>
            <person name="Gryganskyi A."/>
            <person name="Culley D."/>
            <person name="Magnuson J.K."/>
            <person name="James T.Y."/>
            <person name="O'Malley M.A."/>
            <person name="Stajich J.E."/>
            <person name="Spatafora J.W."/>
            <person name="Visel A."/>
            <person name="Grigoriev I.V."/>
        </authorList>
    </citation>
    <scope>NUCLEOTIDE SEQUENCE [LARGE SCALE GENOMIC DNA]</scope>
    <source>
        <strain evidence="6 7">CBS 129021</strain>
    </source>
</reference>
<protein>
    <recommendedName>
        <fullName evidence="4 5">Tyrosinase copper-binding domain-containing protein</fullName>
    </recommendedName>
</protein>
<dbReference type="InParanoid" id="A0A1Y2DYQ2"/>
<comment type="caution">
    <text evidence="6">The sequence shown here is derived from an EMBL/GenBank/DDBJ whole genome shotgun (WGS) entry which is preliminary data.</text>
</comment>
<dbReference type="InterPro" id="IPR050316">
    <property type="entry name" value="Tyrosinase/Hemocyanin"/>
</dbReference>
<proteinExistence type="predicted"/>
<dbReference type="PRINTS" id="PR00092">
    <property type="entry name" value="TYROSINASE"/>
</dbReference>
<organism evidence="6 7">
    <name type="scientific">Pseudomassariella vexata</name>
    <dbReference type="NCBI Taxonomy" id="1141098"/>
    <lineage>
        <taxon>Eukaryota</taxon>
        <taxon>Fungi</taxon>
        <taxon>Dikarya</taxon>
        <taxon>Ascomycota</taxon>
        <taxon>Pezizomycotina</taxon>
        <taxon>Sordariomycetes</taxon>
        <taxon>Xylariomycetidae</taxon>
        <taxon>Amphisphaeriales</taxon>
        <taxon>Pseudomassariaceae</taxon>
        <taxon>Pseudomassariella</taxon>
    </lineage>
</organism>
<dbReference type="Pfam" id="PF00264">
    <property type="entry name" value="Tyrosinase"/>
    <property type="match status" value="1"/>
</dbReference>
<evidence type="ECO:0000256" key="2">
    <source>
        <dbReference type="ARBA" id="ARBA00023002"/>
    </source>
</evidence>
<accession>A0A1Y2DYQ2</accession>
<dbReference type="GO" id="GO:0046872">
    <property type="term" value="F:metal ion binding"/>
    <property type="evidence" value="ECO:0007669"/>
    <property type="project" value="UniProtKB-KW"/>
</dbReference>
<keyword evidence="1" id="KW-0479">Metal-binding</keyword>
<dbReference type="PANTHER" id="PTHR11474:SF125">
    <property type="entry name" value="N-ACETYL-6-HYDROXYTRYPTOPHAN OXIDASE IVOB-RELATED"/>
    <property type="match status" value="1"/>
</dbReference>
<dbReference type="OrthoDB" id="6132182at2759"/>
<dbReference type="EMBL" id="MCFJ01000007">
    <property type="protein sequence ID" value="ORY64440.1"/>
    <property type="molecule type" value="Genomic_DNA"/>
</dbReference>
<feature type="domain" description="Tyrosinase copper-binding" evidence="4">
    <location>
        <begin position="87"/>
        <end position="104"/>
    </location>
</feature>
<sequence length="355" mass="39671">MPLLSFFTWLLAIHAITVSAAYGDICTQENAIVRKEWSSLTLAERKAYIDAVLCMLSLPAITPDLPASDSLFADFAAVHINYTTTMHFDGLFFSWHRHHLFLFETALHEQCGYPAYLGLPYWHWPLYADRPLEESALFDGSEYSLGGNGEYLPEQGDIPTADGGTFPHGTGGGCVFTGPFANLNLNIMFLGFGFIPSGLPDNWTEPDPHCLDRDLNDLSLRTLLNQERIDTALSQPDIEGFQNWTDSYKAVYGMHEAGHVAVGMTMHDPFGSPQDPVFYLHHTGLDYLWNKWQSGGEGRRDQWNGTDRIFNEGGVEVSAASVMEFGFMGEPVTLDQVKNPTAGPYCYRYEEPCVE</sequence>